<organism evidence="2 3">
    <name type="scientific">Spirosoma validum</name>
    <dbReference type="NCBI Taxonomy" id="2771355"/>
    <lineage>
        <taxon>Bacteria</taxon>
        <taxon>Pseudomonadati</taxon>
        <taxon>Bacteroidota</taxon>
        <taxon>Cytophagia</taxon>
        <taxon>Cytophagales</taxon>
        <taxon>Cytophagaceae</taxon>
        <taxon>Spirosoma</taxon>
    </lineage>
</organism>
<keyword evidence="3" id="KW-1185">Reference proteome</keyword>
<dbReference type="AlphaFoldDB" id="A0A927B860"/>
<dbReference type="EMBL" id="JACXAA010000017">
    <property type="protein sequence ID" value="MBD2757139.1"/>
    <property type="molecule type" value="Genomic_DNA"/>
</dbReference>
<sequence length="585" mass="63045">MRSLIKNVAYLALVCAGIHACGTSQTVRTTASSNLPQDVLQSCVVSPEMFNSWFASGKATENGFVTPANSVTFVHDNNCDFYRWSEQMFLWLTSSSSGVYGNGGTVLESALFYDVSPADASGQRTLMPHQTGIPFRMDNHLLKNGPHRLPVIRDKAGKLFEVETLPGRAKVKDADGKITEVHGIDESTNGRSVLRDKLGKVIRQPTAIVGRHRQRTVQKIQVGTRTIFLDAAGNQIQTEEGQATGNALMAQNGSLVYYLTMVNDVYAFFLTGSKNGRFSRSQFPTTAPARDSICALARANHVQLPDSNALAIELKTSWVEAKNLPNASSYITVDATIPTYDTTSNREWVPTGERVAKMALVGMHIVGSVAGHPEMIWATFEHKKNTPNASYAYLDADSTSKTVPQDTGEGWLFSNSSSGSVNVPHMSANGDTLSADSIFTISASNTLRAMPWGSAMDSLTNQQDRSSAASNSEVISLNNTIQQLLAGSDIRKNYLFIGATWTQGGAAPNGSNYGTDTIPGVAIGTSALANSTMETYLQGPSNSCLFCHSVFDRAHPSLSPDTISHIFTPLQPLSLATVATKKKKP</sequence>
<evidence type="ECO:0000313" key="3">
    <source>
        <dbReference type="Proteomes" id="UP000653797"/>
    </source>
</evidence>
<comment type="caution">
    <text evidence="2">The sequence shown here is derived from an EMBL/GenBank/DDBJ whole genome shotgun (WGS) entry which is preliminary data.</text>
</comment>
<protein>
    <recommendedName>
        <fullName evidence="4">Cytochrome c family protein</fullName>
    </recommendedName>
</protein>
<reference evidence="2" key="1">
    <citation type="submission" date="2020-09" db="EMBL/GenBank/DDBJ databases">
        <authorList>
            <person name="Kim M.K."/>
        </authorList>
    </citation>
    <scope>NUCLEOTIDE SEQUENCE</scope>
    <source>
        <strain evidence="2">BT704</strain>
    </source>
</reference>
<evidence type="ECO:0000313" key="2">
    <source>
        <dbReference type="EMBL" id="MBD2757139.1"/>
    </source>
</evidence>
<gene>
    <name evidence="2" type="ORF">IC230_29945</name>
</gene>
<feature type="signal peptide" evidence="1">
    <location>
        <begin position="1"/>
        <end position="20"/>
    </location>
</feature>
<accession>A0A927B860</accession>
<proteinExistence type="predicted"/>
<dbReference type="RefSeq" id="WP_191042758.1">
    <property type="nucleotide sequence ID" value="NZ_JACXAA010000017.1"/>
</dbReference>
<dbReference type="Proteomes" id="UP000653797">
    <property type="component" value="Unassembled WGS sequence"/>
</dbReference>
<keyword evidence="1" id="KW-0732">Signal</keyword>
<name>A0A927B860_9BACT</name>
<evidence type="ECO:0000256" key="1">
    <source>
        <dbReference type="SAM" id="SignalP"/>
    </source>
</evidence>
<feature type="chain" id="PRO_5038108054" description="Cytochrome c family protein" evidence="1">
    <location>
        <begin position="21"/>
        <end position="585"/>
    </location>
</feature>
<evidence type="ECO:0008006" key="4">
    <source>
        <dbReference type="Google" id="ProtNLM"/>
    </source>
</evidence>